<sequence length="261" mass="29810">MHEALYKLIRVQMIFHPDWGLWKKIGIIIRSIVFNLIQFFSTVVFGLLCPLIWPLPFPARHWFATLWVHLNLWCLAKICSLTYRIEGKENIPATPGVVLCKHESAWETLALQATFRPQVWVLKRELMWVPFLGWALAVLRPIAIDRKMTHRALAHVVGQGCNCLEEGIWVTIFPEGTRVAPGEKGYYFSGGALLAKRSGSYVLPVAHNAGNFWPRHSFIKKPGTIRMVIGPVIESEGRSAAEINALSKKWIEDTVERIRNY</sequence>
<dbReference type="GO" id="GO:0003841">
    <property type="term" value="F:1-acylglycerol-3-phosphate O-acyltransferase activity"/>
    <property type="evidence" value="ECO:0007669"/>
    <property type="project" value="TreeGrafter"/>
</dbReference>
<accession>A0A450THR9</accession>
<gene>
    <name evidence="6" type="ORF">BECKFM1743A_GA0114220_104044</name>
    <name evidence="8" type="ORF">BECKFM1743B_GA0114221_104203</name>
    <name evidence="7" type="ORF">BECKFM1743C_GA0114222_104353</name>
</gene>
<organism evidence="7">
    <name type="scientific">Candidatus Kentrum sp. FM</name>
    <dbReference type="NCBI Taxonomy" id="2126340"/>
    <lineage>
        <taxon>Bacteria</taxon>
        <taxon>Pseudomonadati</taxon>
        <taxon>Pseudomonadota</taxon>
        <taxon>Gammaproteobacteria</taxon>
        <taxon>Candidatus Kentrum</taxon>
    </lineage>
</organism>
<dbReference type="PANTHER" id="PTHR10434">
    <property type="entry name" value="1-ACYL-SN-GLYCEROL-3-PHOSPHATE ACYLTRANSFERASE"/>
    <property type="match status" value="1"/>
</dbReference>
<keyword evidence="3 7" id="KW-0012">Acyltransferase</keyword>
<keyword evidence="4" id="KW-0812">Transmembrane</keyword>
<keyword evidence="4" id="KW-1133">Transmembrane helix</keyword>
<proteinExistence type="predicted"/>
<dbReference type="EMBL" id="CAADFA010000435">
    <property type="protein sequence ID" value="VFJ66745.1"/>
    <property type="molecule type" value="Genomic_DNA"/>
</dbReference>
<dbReference type="PANTHER" id="PTHR10434:SF40">
    <property type="entry name" value="1-ACYL-SN-GLYCEROL-3-PHOSPHATE ACYLTRANSFERASE"/>
    <property type="match status" value="1"/>
</dbReference>
<dbReference type="GO" id="GO:0006654">
    <property type="term" value="P:phosphatidic acid biosynthetic process"/>
    <property type="evidence" value="ECO:0007669"/>
    <property type="project" value="TreeGrafter"/>
</dbReference>
<evidence type="ECO:0000256" key="3">
    <source>
        <dbReference type="ARBA" id="ARBA00023315"/>
    </source>
</evidence>
<name>A0A450THR9_9GAMM</name>
<keyword evidence="2 7" id="KW-0808">Transferase</keyword>
<evidence type="ECO:0000313" key="6">
    <source>
        <dbReference type="EMBL" id="VFJ66177.1"/>
    </source>
</evidence>
<evidence type="ECO:0000313" key="7">
    <source>
        <dbReference type="EMBL" id="VFJ66745.1"/>
    </source>
</evidence>
<evidence type="ECO:0000256" key="4">
    <source>
        <dbReference type="SAM" id="Phobius"/>
    </source>
</evidence>
<feature type="transmembrane region" description="Helical" evidence="4">
    <location>
        <begin position="126"/>
        <end position="143"/>
    </location>
</feature>
<evidence type="ECO:0000256" key="1">
    <source>
        <dbReference type="ARBA" id="ARBA00005189"/>
    </source>
</evidence>
<protein>
    <submittedName>
        <fullName evidence="7">1-acyl-sn-glycerol-3-phosphate acyltransferase</fullName>
    </submittedName>
</protein>
<keyword evidence="4" id="KW-0472">Membrane</keyword>
<evidence type="ECO:0000313" key="8">
    <source>
        <dbReference type="EMBL" id="VFK16466.1"/>
    </source>
</evidence>
<dbReference type="SUPFAM" id="SSF69593">
    <property type="entry name" value="Glycerol-3-phosphate (1)-acyltransferase"/>
    <property type="match status" value="1"/>
</dbReference>
<dbReference type="EMBL" id="CAADEZ010000404">
    <property type="protein sequence ID" value="VFJ66177.1"/>
    <property type="molecule type" value="Genomic_DNA"/>
</dbReference>
<dbReference type="CDD" id="cd07989">
    <property type="entry name" value="LPLAT_AGPAT-like"/>
    <property type="match status" value="1"/>
</dbReference>
<feature type="domain" description="Phospholipid/glycerol acyltransferase" evidence="5">
    <location>
        <begin position="96"/>
        <end position="210"/>
    </location>
</feature>
<feature type="transmembrane region" description="Helical" evidence="4">
    <location>
        <begin position="32"/>
        <end position="53"/>
    </location>
</feature>
<evidence type="ECO:0000259" key="5">
    <source>
        <dbReference type="SMART" id="SM00563"/>
    </source>
</evidence>
<evidence type="ECO:0000256" key="2">
    <source>
        <dbReference type="ARBA" id="ARBA00022679"/>
    </source>
</evidence>
<dbReference type="InterPro" id="IPR002123">
    <property type="entry name" value="Plipid/glycerol_acylTrfase"/>
</dbReference>
<reference evidence="7" key="1">
    <citation type="submission" date="2019-02" db="EMBL/GenBank/DDBJ databases">
        <authorList>
            <person name="Gruber-Vodicka R. H."/>
            <person name="Seah K. B. B."/>
        </authorList>
    </citation>
    <scope>NUCLEOTIDE SEQUENCE</scope>
    <source>
        <strain evidence="6">BECK_BZ163</strain>
        <strain evidence="8">BECK_BZ164</strain>
        <strain evidence="7">BECK_BZ165</strain>
    </source>
</reference>
<comment type="pathway">
    <text evidence="1">Lipid metabolism.</text>
</comment>
<dbReference type="SMART" id="SM00563">
    <property type="entry name" value="PlsC"/>
    <property type="match status" value="1"/>
</dbReference>
<dbReference type="AlphaFoldDB" id="A0A450THR9"/>
<dbReference type="Pfam" id="PF01553">
    <property type="entry name" value="Acyltransferase"/>
    <property type="match status" value="1"/>
</dbReference>
<dbReference type="EMBL" id="CAADFL010000420">
    <property type="protein sequence ID" value="VFK16466.1"/>
    <property type="molecule type" value="Genomic_DNA"/>
</dbReference>